<feature type="binding site" evidence="6">
    <location>
        <position position="209"/>
    </location>
    <ligand>
        <name>substrate</name>
    </ligand>
</feature>
<dbReference type="InterPro" id="IPR011145">
    <property type="entry name" value="Scavenger_mRNA_decap_enz_N"/>
</dbReference>
<evidence type="ECO:0000256" key="6">
    <source>
        <dbReference type="PIRSR" id="PIRSR028973-2"/>
    </source>
</evidence>
<dbReference type="GO" id="GO:0005634">
    <property type="term" value="C:nucleus"/>
    <property type="evidence" value="ECO:0007669"/>
    <property type="project" value="TreeGrafter"/>
</dbReference>
<evidence type="ECO:0000256" key="5">
    <source>
        <dbReference type="PIRSR" id="PIRSR028973-1"/>
    </source>
</evidence>
<dbReference type="InterPro" id="IPR008594">
    <property type="entry name" value="DcpS/DCS2"/>
</dbReference>
<feature type="region of interest" description="Disordered" evidence="7">
    <location>
        <begin position="1"/>
        <end position="54"/>
    </location>
</feature>
<feature type="active site" description="Nucleophile" evidence="5">
    <location>
        <position position="317"/>
    </location>
</feature>
<dbReference type="PIRSF" id="PIRSF028973">
    <property type="entry name" value="Scavenger_mRNA_decap_enz"/>
    <property type="match status" value="1"/>
</dbReference>
<accession>A0A316TYK3</accession>
<keyword evidence="9" id="KW-1185">Reference proteome</keyword>
<feature type="binding site" evidence="6">
    <location>
        <begin position="308"/>
        <end position="319"/>
    </location>
    <ligand>
        <name>substrate</name>
    </ligand>
</feature>
<feature type="binding site" evidence="6">
    <location>
        <position position="219"/>
    </location>
    <ligand>
        <name>substrate</name>
    </ligand>
</feature>
<dbReference type="Gene3D" id="3.30.200.40">
    <property type="entry name" value="Scavenger mRNA decapping enzyme, N-terminal domain"/>
    <property type="match status" value="1"/>
</dbReference>
<sequence>MAQEQDQSATHAIAQAAANGSSSGSGPETASRALVHDSNPLAAQQTAQQEDDPTSVLAGFKLERVLDQDAKTRSAVLLGSFAPQQAGGEEEKAVVLLEKTHFEPAFFEHLGDVVEGASTASTSKSLQHLSKLVRLGQNDVYNWLMAWRSEGHTTSVPADMKINVIRPATPAHISKYERQEKILVRETPEMYARLVRPWIEGQPAARINWVYNILEGKKEKENVLFRDEDPVTGFVILPDLKWDRRTLSSLYLISIVQDRSLRSLRSLCVAHIPLLRKIQKGAAQVAHEHFGLGASPEEASGKLRCFVHYQPSYYHLHVHVLSVDYTSHQGAIVGQAHLLDDIIDLLQMGVKFEERTLGYAIGERHELVGVLREAGILGSAAAEGSTQAES</sequence>
<evidence type="ECO:0000313" key="8">
    <source>
        <dbReference type="EMBL" id="PWN18227.1"/>
    </source>
</evidence>
<proteinExistence type="inferred from homology"/>
<keyword evidence="3" id="KW-0963">Cytoplasm</keyword>
<keyword evidence="4" id="KW-0597">Phosphoprotein</keyword>
<dbReference type="InterPro" id="IPR036265">
    <property type="entry name" value="HIT-like_sf"/>
</dbReference>
<dbReference type="Pfam" id="PF05652">
    <property type="entry name" value="DcpS"/>
    <property type="match status" value="1"/>
</dbReference>
<organism evidence="8 9">
    <name type="scientific">Pseudomicrostroma glucosiphilum</name>
    <dbReference type="NCBI Taxonomy" id="1684307"/>
    <lineage>
        <taxon>Eukaryota</taxon>
        <taxon>Fungi</taxon>
        <taxon>Dikarya</taxon>
        <taxon>Basidiomycota</taxon>
        <taxon>Ustilaginomycotina</taxon>
        <taxon>Exobasidiomycetes</taxon>
        <taxon>Microstromatales</taxon>
        <taxon>Microstromatales incertae sedis</taxon>
        <taxon>Pseudomicrostroma</taxon>
    </lineage>
</organism>
<dbReference type="OrthoDB" id="10264956at2759"/>
<dbReference type="GeneID" id="37012760"/>
<reference evidence="8 9" key="1">
    <citation type="journal article" date="2018" name="Mol. Biol. Evol.">
        <title>Broad Genomic Sampling Reveals a Smut Pathogenic Ancestry of the Fungal Clade Ustilaginomycotina.</title>
        <authorList>
            <person name="Kijpornyongpan T."/>
            <person name="Mondo S.J."/>
            <person name="Barry K."/>
            <person name="Sandor L."/>
            <person name="Lee J."/>
            <person name="Lipzen A."/>
            <person name="Pangilinan J."/>
            <person name="LaButti K."/>
            <person name="Hainaut M."/>
            <person name="Henrissat B."/>
            <person name="Grigoriev I.V."/>
            <person name="Spatafora J.W."/>
            <person name="Aime M.C."/>
        </authorList>
    </citation>
    <scope>NUCLEOTIDE SEQUENCE [LARGE SCALE GENOMIC DNA]</scope>
    <source>
        <strain evidence="8 9">MCA 4718</strain>
    </source>
</reference>
<evidence type="ECO:0000256" key="4">
    <source>
        <dbReference type="ARBA" id="ARBA00022553"/>
    </source>
</evidence>
<comment type="similarity">
    <text evidence="2">Belongs to the HIT family.</text>
</comment>
<dbReference type="Pfam" id="PF11969">
    <property type="entry name" value="DcpS_C"/>
    <property type="match status" value="1"/>
</dbReference>
<feature type="compositionally biased region" description="Low complexity" evidence="7">
    <location>
        <begin position="9"/>
        <end position="26"/>
    </location>
</feature>
<protein>
    <submittedName>
        <fullName evidence="8">Scavenger mRNA decapping enzyme</fullName>
    </submittedName>
</protein>
<dbReference type="SUPFAM" id="SSF102860">
    <property type="entry name" value="mRNA decapping enzyme DcpS N-terminal domain"/>
    <property type="match status" value="1"/>
</dbReference>
<dbReference type="PANTHER" id="PTHR12978:SF0">
    <property type="entry name" value="M7GPPPX DIPHOSPHATASE"/>
    <property type="match status" value="1"/>
</dbReference>
<evidence type="ECO:0000313" key="9">
    <source>
        <dbReference type="Proteomes" id="UP000245942"/>
    </source>
</evidence>
<dbReference type="GO" id="GO:0016787">
    <property type="term" value="F:hydrolase activity"/>
    <property type="evidence" value="ECO:0007669"/>
    <property type="project" value="InterPro"/>
</dbReference>
<dbReference type="GO" id="GO:0000290">
    <property type="term" value="P:deadenylation-dependent decapping of nuclear-transcribed mRNA"/>
    <property type="evidence" value="ECO:0007669"/>
    <property type="project" value="InterPro"/>
</dbReference>
<dbReference type="GO" id="GO:0000932">
    <property type="term" value="C:P-body"/>
    <property type="evidence" value="ECO:0007669"/>
    <property type="project" value="TreeGrafter"/>
</dbReference>
<dbReference type="InterPro" id="IPR019808">
    <property type="entry name" value="Histidine_triad_CS"/>
</dbReference>
<evidence type="ECO:0000256" key="1">
    <source>
        <dbReference type="ARBA" id="ARBA00004496"/>
    </source>
</evidence>
<dbReference type="Proteomes" id="UP000245942">
    <property type="component" value="Unassembled WGS sequence"/>
</dbReference>
<feature type="binding site" evidence="6">
    <location>
        <position position="241"/>
    </location>
    <ligand>
        <name>substrate</name>
    </ligand>
</feature>
<dbReference type="PROSITE" id="PS00892">
    <property type="entry name" value="HIT_1"/>
    <property type="match status" value="1"/>
</dbReference>
<name>A0A316TYK3_9BASI</name>
<dbReference type="GO" id="GO:0000340">
    <property type="term" value="F:RNA 7-methylguanosine cap binding"/>
    <property type="evidence" value="ECO:0007669"/>
    <property type="project" value="TreeGrafter"/>
</dbReference>
<dbReference type="AlphaFoldDB" id="A0A316TYK3"/>
<evidence type="ECO:0000256" key="2">
    <source>
        <dbReference type="ARBA" id="ARBA00010208"/>
    </source>
</evidence>
<dbReference type="RefSeq" id="XP_025345387.1">
    <property type="nucleotide sequence ID" value="XM_025491026.1"/>
</dbReference>
<evidence type="ECO:0000256" key="3">
    <source>
        <dbReference type="ARBA" id="ARBA00022490"/>
    </source>
</evidence>
<dbReference type="STRING" id="1684307.A0A316TYK3"/>
<feature type="binding site" evidence="6">
    <location>
        <position position="239"/>
    </location>
    <ligand>
        <name>substrate</name>
    </ligand>
</feature>
<dbReference type="Gene3D" id="3.30.428.10">
    <property type="entry name" value="HIT-like"/>
    <property type="match status" value="1"/>
</dbReference>
<dbReference type="SUPFAM" id="SSF54197">
    <property type="entry name" value="HIT-like"/>
    <property type="match status" value="1"/>
</dbReference>
<evidence type="ECO:0000256" key="7">
    <source>
        <dbReference type="SAM" id="MobiDB-lite"/>
    </source>
</evidence>
<dbReference type="PANTHER" id="PTHR12978">
    <property type="entry name" value="HISTIDINE TRIAD HIT PROTEIN MEMBER"/>
    <property type="match status" value="1"/>
</dbReference>
<comment type="subcellular location">
    <subcellularLocation>
        <location evidence="1">Cytoplasm</location>
    </subcellularLocation>
</comment>
<gene>
    <name evidence="8" type="ORF">BCV69DRAFT_274062</name>
</gene>
<dbReference type="EMBL" id="KZ819337">
    <property type="protein sequence ID" value="PWN18227.1"/>
    <property type="molecule type" value="Genomic_DNA"/>
</dbReference>